<feature type="coiled-coil region" evidence="1">
    <location>
        <begin position="120"/>
        <end position="180"/>
    </location>
</feature>
<gene>
    <name evidence="2" type="ORF">CC86DRAFT_300596</name>
</gene>
<dbReference type="OrthoDB" id="3777260at2759"/>
<dbReference type="Proteomes" id="UP000799424">
    <property type="component" value="Unassembled WGS sequence"/>
</dbReference>
<feature type="coiled-coil region" evidence="1">
    <location>
        <begin position="5"/>
        <end position="32"/>
    </location>
</feature>
<evidence type="ECO:0000256" key="1">
    <source>
        <dbReference type="SAM" id="Coils"/>
    </source>
</evidence>
<keyword evidence="3" id="KW-1185">Reference proteome</keyword>
<dbReference type="AlphaFoldDB" id="A0A6A6ZN25"/>
<reference evidence="2" key="1">
    <citation type="journal article" date="2020" name="Stud. Mycol.">
        <title>101 Dothideomycetes genomes: a test case for predicting lifestyles and emergence of pathogens.</title>
        <authorList>
            <person name="Haridas S."/>
            <person name="Albert R."/>
            <person name="Binder M."/>
            <person name="Bloem J."/>
            <person name="Labutti K."/>
            <person name="Salamov A."/>
            <person name="Andreopoulos B."/>
            <person name="Baker S."/>
            <person name="Barry K."/>
            <person name="Bills G."/>
            <person name="Bluhm B."/>
            <person name="Cannon C."/>
            <person name="Castanera R."/>
            <person name="Culley D."/>
            <person name="Daum C."/>
            <person name="Ezra D."/>
            <person name="Gonzalez J."/>
            <person name="Henrissat B."/>
            <person name="Kuo A."/>
            <person name="Liang C."/>
            <person name="Lipzen A."/>
            <person name="Lutzoni F."/>
            <person name="Magnuson J."/>
            <person name="Mondo S."/>
            <person name="Nolan M."/>
            <person name="Ohm R."/>
            <person name="Pangilinan J."/>
            <person name="Park H.-J."/>
            <person name="Ramirez L."/>
            <person name="Alfaro M."/>
            <person name="Sun H."/>
            <person name="Tritt A."/>
            <person name="Yoshinaga Y."/>
            <person name="Zwiers L.-H."/>
            <person name="Turgeon B."/>
            <person name="Goodwin S."/>
            <person name="Spatafora J."/>
            <person name="Crous P."/>
            <person name="Grigoriev I."/>
        </authorList>
    </citation>
    <scope>NUCLEOTIDE SEQUENCE</scope>
    <source>
        <strain evidence="2">CBS 113818</strain>
    </source>
</reference>
<feature type="coiled-coil region" evidence="1">
    <location>
        <begin position="61"/>
        <end position="91"/>
    </location>
</feature>
<proteinExistence type="predicted"/>
<name>A0A6A6ZN25_9PLEO</name>
<sequence>MGRSLAQKDVQIKEYEIEIENFLKKIVAFQAEIYRLGKLVGEAEWLRTTIKEKDAAHAREIEDKDATVRRLEEANERLTRERDAATQAQVHAGNHATHAQNLVDVLSQREKFINGLREKLLVEQMHNTELEDKNDRLQEKVDEANVDDLKKQLREKSSQCDRFRNQVKSLERHAQAVQSRLNTALAGGVALRGGAHIVAPHEKSKLPKNVVSCSECYAKNISCDNAARCRNCVESLTKCARWRCSVKHKLGECNDTPCVLPHDAQGWLVTMEARPEW</sequence>
<keyword evidence="1" id="KW-0175">Coiled coil</keyword>
<evidence type="ECO:0000313" key="3">
    <source>
        <dbReference type="Proteomes" id="UP000799424"/>
    </source>
</evidence>
<protein>
    <submittedName>
        <fullName evidence="2">Uncharacterized protein</fullName>
    </submittedName>
</protein>
<evidence type="ECO:0000313" key="2">
    <source>
        <dbReference type="EMBL" id="KAF2822480.1"/>
    </source>
</evidence>
<dbReference type="EMBL" id="MU006234">
    <property type="protein sequence ID" value="KAF2822480.1"/>
    <property type="molecule type" value="Genomic_DNA"/>
</dbReference>
<accession>A0A6A6ZN25</accession>
<organism evidence="2 3">
    <name type="scientific">Ophiobolus disseminans</name>
    <dbReference type="NCBI Taxonomy" id="1469910"/>
    <lineage>
        <taxon>Eukaryota</taxon>
        <taxon>Fungi</taxon>
        <taxon>Dikarya</taxon>
        <taxon>Ascomycota</taxon>
        <taxon>Pezizomycotina</taxon>
        <taxon>Dothideomycetes</taxon>
        <taxon>Pleosporomycetidae</taxon>
        <taxon>Pleosporales</taxon>
        <taxon>Pleosporineae</taxon>
        <taxon>Phaeosphaeriaceae</taxon>
        <taxon>Ophiobolus</taxon>
    </lineage>
</organism>